<comment type="caution">
    <text evidence="2">The sequence shown here is derived from an EMBL/GenBank/DDBJ whole genome shotgun (WGS) entry which is preliminary data.</text>
</comment>
<feature type="region of interest" description="Disordered" evidence="1">
    <location>
        <begin position="1"/>
        <end position="73"/>
    </location>
</feature>
<gene>
    <name evidence="2" type="primary">A01p049010.1_BraROA</name>
    <name evidence="2" type="ORF">IGI04_003457</name>
</gene>
<evidence type="ECO:0000313" key="3">
    <source>
        <dbReference type="Proteomes" id="UP000823674"/>
    </source>
</evidence>
<keyword evidence="3" id="KW-1185">Reference proteome</keyword>
<reference evidence="2 3" key="1">
    <citation type="submission" date="2021-03" db="EMBL/GenBank/DDBJ databases">
        <authorList>
            <person name="King G.J."/>
            <person name="Bancroft I."/>
            <person name="Baten A."/>
            <person name="Bloomfield J."/>
            <person name="Borpatragohain P."/>
            <person name="He Z."/>
            <person name="Irish N."/>
            <person name="Irwin J."/>
            <person name="Liu K."/>
            <person name="Mauleon R.P."/>
            <person name="Moore J."/>
            <person name="Morris R."/>
            <person name="Ostergaard L."/>
            <person name="Wang B."/>
            <person name="Wells R."/>
        </authorList>
    </citation>
    <scope>NUCLEOTIDE SEQUENCE [LARGE SCALE GENOMIC DNA]</scope>
    <source>
        <strain evidence="2">R-o-18</strain>
        <tissue evidence="2">Leaf</tissue>
    </source>
</reference>
<protein>
    <submittedName>
        <fullName evidence="2">Uncharacterized protein</fullName>
    </submittedName>
</protein>
<evidence type="ECO:0000313" key="2">
    <source>
        <dbReference type="EMBL" id="KAG5415890.1"/>
    </source>
</evidence>
<name>A0ABQ7NYF7_BRACM</name>
<dbReference type="Proteomes" id="UP000823674">
    <property type="component" value="Chromosome A01"/>
</dbReference>
<evidence type="ECO:0000256" key="1">
    <source>
        <dbReference type="SAM" id="MobiDB-lite"/>
    </source>
</evidence>
<organism evidence="2 3">
    <name type="scientific">Brassica rapa subsp. trilocularis</name>
    <dbReference type="NCBI Taxonomy" id="1813537"/>
    <lineage>
        <taxon>Eukaryota</taxon>
        <taxon>Viridiplantae</taxon>
        <taxon>Streptophyta</taxon>
        <taxon>Embryophyta</taxon>
        <taxon>Tracheophyta</taxon>
        <taxon>Spermatophyta</taxon>
        <taxon>Magnoliopsida</taxon>
        <taxon>eudicotyledons</taxon>
        <taxon>Gunneridae</taxon>
        <taxon>Pentapetalae</taxon>
        <taxon>rosids</taxon>
        <taxon>malvids</taxon>
        <taxon>Brassicales</taxon>
        <taxon>Brassicaceae</taxon>
        <taxon>Brassiceae</taxon>
        <taxon>Brassica</taxon>
    </lineage>
</organism>
<accession>A0ABQ7NYF7</accession>
<dbReference type="EMBL" id="JADBGQ010000001">
    <property type="protein sequence ID" value="KAG5415890.1"/>
    <property type="molecule type" value="Genomic_DNA"/>
</dbReference>
<feature type="compositionally biased region" description="Basic residues" evidence="1">
    <location>
        <begin position="64"/>
        <end position="73"/>
    </location>
</feature>
<sequence length="73" mass="8664">MAKRRTTRDVSSDEICNEMRGYRRRNNNHEEGLSTVSQQRGRQHQRRLNYDPTQGNVASNIGRNLRKKRSSQY</sequence>
<proteinExistence type="predicted"/>
<feature type="compositionally biased region" description="Polar residues" evidence="1">
    <location>
        <begin position="51"/>
        <end position="62"/>
    </location>
</feature>